<dbReference type="EMBL" id="CP012333">
    <property type="protein sequence ID" value="AKV03737.1"/>
    <property type="molecule type" value="Genomic_DNA"/>
</dbReference>
<dbReference type="PATRIC" id="fig|1391654.3.peg.10540"/>
<protein>
    <submittedName>
        <fullName evidence="1">Uncharacterized protein</fullName>
    </submittedName>
</protein>
<evidence type="ECO:0000313" key="2">
    <source>
        <dbReference type="Proteomes" id="UP000064967"/>
    </source>
</evidence>
<reference evidence="1 2" key="1">
    <citation type="submission" date="2015-08" db="EMBL/GenBank/DDBJ databases">
        <authorList>
            <person name="Babu N.S."/>
            <person name="Beckwith C.J."/>
            <person name="Beseler K.G."/>
            <person name="Brison A."/>
            <person name="Carone J.V."/>
            <person name="Caskin T.P."/>
            <person name="Diamond M."/>
            <person name="Durham M.E."/>
            <person name="Foxe J.M."/>
            <person name="Go M."/>
            <person name="Henderson B.A."/>
            <person name="Jones I.B."/>
            <person name="McGettigan J.A."/>
            <person name="Micheletti S.J."/>
            <person name="Nasrallah M.E."/>
            <person name="Ortiz D."/>
            <person name="Piller C.R."/>
            <person name="Privatt S.R."/>
            <person name="Schneider S.L."/>
            <person name="Sharp S."/>
            <person name="Smith T.C."/>
            <person name="Stanton J.D."/>
            <person name="Ullery H.E."/>
            <person name="Wilson R.J."/>
            <person name="Serrano M.G."/>
            <person name="Buck G."/>
            <person name="Lee V."/>
            <person name="Wang Y."/>
            <person name="Carvalho R."/>
            <person name="Voegtly L."/>
            <person name="Shi R."/>
            <person name="Duckworth R."/>
            <person name="Johnson A."/>
            <person name="Loviza R."/>
            <person name="Walstead R."/>
            <person name="Shah Z."/>
            <person name="Kiflezghi M."/>
            <person name="Wade K."/>
            <person name="Ball S.L."/>
            <person name="Bradley K.W."/>
            <person name="Asai D.J."/>
            <person name="Bowman C.A."/>
            <person name="Russell D.A."/>
            <person name="Pope W.H."/>
            <person name="Jacobs-Sera D."/>
            <person name="Hendrix R.W."/>
            <person name="Hatfull G.F."/>
        </authorList>
    </citation>
    <scope>NUCLEOTIDE SEQUENCE [LARGE SCALE GENOMIC DNA]</scope>
    <source>
        <strain evidence="1 2">DSM 27648</strain>
    </source>
</reference>
<dbReference type="RefSeq" id="WP_146654458.1">
    <property type="nucleotide sequence ID" value="NZ_CP012333.1"/>
</dbReference>
<gene>
    <name evidence="1" type="ORF">AKJ09_10400</name>
</gene>
<name>A0A0K1QDL1_9BACT</name>
<keyword evidence="2" id="KW-1185">Reference proteome</keyword>
<organism evidence="1 2">
    <name type="scientific">Labilithrix luteola</name>
    <dbReference type="NCBI Taxonomy" id="1391654"/>
    <lineage>
        <taxon>Bacteria</taxon>
        <taxon>Pseudomonadati</taxon>
        <taxon>Myxococcota</taxon>
        <taxon>Polyangia</taxon>
        <taxon>Polyangiales</taxon>
        <taxon>Labilitrichaceae</taxon>
        <taxon>Labilithrix</taxon>
    </lineage>
</organism>
<dbReference type="Gene3D" id="2.60.40.3140">
    <property type="match status" value="1"/>
</dbReference>
<accession>A0A0K1QDL1</accession>
<evidence type="ECO:0000313" key="1">
    <source>
        <dbReference type="EMBL" id="AKV03737.1"/>
    </source>
</evidence>
<proteinExistence type="predicted"/>
<dbReference type="AlphaFoldDB" id="A0A0K1QDL1"/>
<dbReference type="KEGG" id="llu:AKJ09_10400"/>
<dbReference type="Proteomes" id="UP000064967">
    <property type="component" value="Chromosome"/>
</dbReference>
<dbReference type="OrthoDB" id="5481611at2"/>
<sequence>MSSKIWKTHTALVSLGVVLSVGCGGAGKHAKSPAGMGKLAQPVSAAFKEEATGDQVKAVDLWVRALDVAAQSPEEPASVAVAMASLDALIHRDVAAFSDIARSSALVDRIEPSVLAKAGGAMDARLAKVQEHAEGPFARPLVARGRLALAERRGDVNAANTLRAETGCVREATVLAPVSWTPVSGVDQPSPLDRADAPVPQEIPGPGPFTTTVKPVVAKALGCHLPLYAETNMNGVREVVVDVEVPKAGTIGVGLRTDDAANLRVGGKVAITRPHSAGDAGVARFARVDVDRAGTLRLVARIGMDEDFATFELGAWDEDGKPLKAHAPLPGSKANVSAKSAEMIQPGVPKTVDERLTVALGALAARESHAAESLLEPQIAQESTPPELLMTYGRAVRMARDLPMVKATERARGAYDRVLDAWPSSWEAIIEHAVLAGVRRARTEARIEALSDLDKTLAKSKVASSPALVSAFEAGTAGAEQLYDRANAALQKARVGIPNTPLLFDVTRLAGERTGKELVAFECDEHAPSDRSSLACHYALLAAGDRAGSERELERLRALLASPQLYLSLSTKDALETGDMARAARIYDAMNPGDRQLSTLYAVKGKGGVADLLKLAVVARDAPSALPGVLRAAGNDPIAGWEGVAEKVTSDEKGGALLANAATAILAHEEKYDIDASGLLHFLQLDVRRVMGTTDVEANAQAGAPMLFGRDTMRILRRRIFKKDGRILLPDRTPNASQSHADLSQLEAGDAVEAIYEGWAVPAEMGNIGIDTPDLLPERTAVRNARIELRLPQGLKGSLWSHPMLGKAEERTEQGKRVLTWTMKDRAVRRLEYGVPKMDRAVGVSFSTTTWADVAKGLRETVASLESSDPEVTKWAHEAAAGKSPSRELVEAVVAASGKAVMEASGNILADIDLGRGGQNMTARTMLATHEGSRTWLIVRALHELGVKADVVVAENEPFSDSPNFPPHFGRFMHPLAVAHVPDAGKTTDVWIDADVPGPPLPAGRISPELRGRNALWQDGRIEPLPAVASNEERDEIDQRLTVDDQGNAKGVLTVLLRGRASQDLAEALVRLVGAERQRALRGIALGWMPFATVEKVELSSSEGSWQIAIRAELSAPAYAQVEGQKPGNRTWVLPGIDPVHYVFPRPFVSTLASSYASQASRENALAINRAAQYHVRRRVELPPKAQIMRLPGPFEGKGPLFSASRKINVQGNNIEEDFTLDVTTGTVPRERYDEFVNAAHRTDDAFRASTRVKPPTP</sequence>
<dbReference type="STRING" id="1391654.AKJ09_10400"/>
<dbReference type="PROSITE" id="PS51257">
    <property type="entry name" value="PROKAR_LIPOPROTEIN"/>
    <property type="match status" value="1"/>
</dbReference>